<dbReference type="SUPFAM" id="SSF63817">
    <property type="entry name" value="Sortase"/>
    <property type="match status" value="1"/>
</dbReference>
<dbReference type="InterPro" id="IPR005754">
    <property type="entry name" value="Sortase"/>
</dbReference>
<evidence type="ECO:0000256" key="3">
    <source>
        <dbReference type="SAM" id="Phobius"/>
    </source>
</evidence>
<feature type="active site" description="Acyl-thioester intermediate" evidence="2">
    <location>
        <position position="214"/>
    </location>
</feature>
<dbReference type="GO" id="GO:0016787">
    <property type="term" value="F:hydrolase activity"/>
    <property type="evidence" value="ECO:0007669"/>
    <property type="project" value="UniProtKB-KW"/>
</dbReference>
<gene>
    <name evidence="4" type="primary">srtA</name>
    <name evidence="4" type="ORF">KDY119_02169</name>
</gene>
<keyword evidence="3" id="KW-1133">Transmembrane helix</keyword>
<reference evidence="4 5" key="1">
    <citation type="submission" date="2019-10" db="EMBL/GenBank/DDBJ databases">
        <title>Genome sequence of Luteimicrobium xylanilyticum HY-24.</title>
        <authorList>
            <person name="Kim D.Y."/>
            <person name="Park H.-Y."/>
        </authorList>
    </citation>
    <scope>NUCLEOTIDE SEQUENCE [LARGE SCALE GENOMIC DNA]</scope>
    <source>
        <strain evidence="4 5">HY-24</strain>
    </source>
</reference>
<dbReference type="OrthoDB" id="5242879at2"/>
<dbReference type="NCBIfam" id="NF033747">
    <property type="entry name" value="class_E_sortase"/>
    <property type="match status" value="1"/>
</dbReference>
<dbReference type="InterPro" id="IPR042003">
    <property type="entry name" value="Sortase_E"/>
</dbReference>
<dbReference type="EC" id="3.4.22.70" evidence="4"/>
<name>A0A5P9QBZ0_9MICO</name>
<evidence type="ECO:0000313" key="5">
    <source>
        <dbReference type="Proteomes" id="UP000326702"/>
    </source>
</evidence>
<evidence type="ECO:0000313" key="4">
    <source>
        <dbReference type="EMBL" id="QFU98650.1"/>
    </source>
</evidence>
<keyword evidence="3" id="KW-0472">Membrane</keyword>
<accession>A0A5P9QBZ0</accession>
<dbReference type="KEGG" id="lxl:KDY119_02169"/>
<protein>
    <submittedName>
        <fullName evidence="4">Sortase A</fullName>
        <ecNumber evidence="4">3.4.22.70</ecNumber>
    </submittedName>
</protein>
<feature type="active site" description="Proton donor/acceptor" evidence="2">
    <location>
        <position position="144"/>
    </location>
</feature>
<proteinExistence type="predicted"/>
<dbReference type="RefSeq" id="WP_036949703.1">
    <property type="nucleotide sequence ID" value="NZ_BAABIH010000017.1"/>
</dbReference>
<dbReference type="NCBIfam" id="TIGR01076">
    <property type="entry name" value="sortase_fam"/>
    <property type="match status" value="1"/>
</dbReference>
<dbReference type="InterPro" id="IPR023365">
    <property type="entry name" value="Sortase_dom-sf"/>
</dbReference>
<dbReference type="Proteomes" id="UP000326702">
    <property type="component" value="Chromosome"/>
</dbReference>
<dbReference type="Gene3D" id="2.40.260.10">
    <property type="entry name" value="Sortase"/>
    <property type="match status" value="1"/>
</dbReference>
<dbReference type="CDD" id="cd05830">
    <property type="entry name" value="Sortase_E"/>
    <property type="match status" value="1"/>
</dbReference>
<feature type="transmembrane region" description="Helical" evidence="3">
    <location>
        <begin position="12"/>
        <end position="37"/>
    </location>
</feature>
<keyword evidence="1 4" id="KW-0378">Hydrolase</keyword>
<dbReference type="Pfam" id="PF04203">
    <property type="entry name" value="Sortase"/>
    <property type="match status" value="1"/>
</dbReference>
<dbReference type="AlphaFoldDB" id="A0A5P9QBZ0"/>
<organism evidence="4 5">
    <name type="scientific">Luteimicrobium xylanilyticum</name>
    <dbReference type="NCBI Taxonomy" id="1133546"/>
    <lineage>
        <taxon>Bacteria</taxon>
        <taxon>Bacillati</taxon>
        <taxon>Actinomycetota</taxon>
        <taxon>Actinomycetes</taxon>
        <taxon>Micrococcales</taxon>
        <taxon>Luteimicrobium</taxon>
    </lineage>
</organism>
<evidence type="ECO:0000256" key="2">
    <source>
        <dbReference type="PIRSR" id="PIRSR605754-1"/>
    </source>
</evidence>
<dbReference type="EMBL" id="CP045529">
    <property type="protein sequence ID" value="QFU98650.1"/>
    <property type="molecule type" value="Genomic_DNA"/>
</dbReference>
<keyword evidence="5" id="KW-1185">Reference proteome</keyword>
<evidence type="ECO:0000256" key="1">
    <source>
        <dbReference type="ARBA" id="ARBA00022801"/>
    </source>
</evidence>
<sequence>MTAHARRSRRSPFGAVVGTVGEILITLGVILGLFLVWELWWTNVQSAQAQAKDVASLGWAYEPQQAQPAAPEYLTPSTKAPKVDKEPALLKTFATLYVPRFDKDYAKTITEGTDKATVLDTKGIGHYVGTAMPGGLGNFAIAGHRTTYGKPFNQINTLKAGDPVIVQTKDGWYVYAVTDHLVTGWRDGEQVAPVPGDTTGTKKPTKRLITMTSCHPIWQPIHRYIVHGELVYWAPPDGDKVPKELVTGKFDAGMLDGITG</sequence>
<dbReference type="InterPro" id="IPR053465">
    <property type="entry name" value="Sortase_Class_E"/>
</dbReference>
<keyword evidence="3" id="KW-0812">Transmembrane</keyword>